<feature type="region of interest" description="Disordered" evidence="5">
    <location>
        <begin position="217"/>
        <end position="257"/>
    </location>
</feature>
<reference evidence="7" key="1">
    <citation type="submission" date="2023-03" db="EMBL/GenBank/DDBJ databases">
        <title>Massive genome expansion in bonnet fungi (Mycena s.s.) driven by repeated elements and novel gene families across ecological guilds.</title>
        <authorList>
            <consortium name="Lawrence Berkeley National Laboratory"/>
            <person name="Harder C.B."/>
            <person name="Miyauchi S."/>
            <person name="Viragh M."/>
            <person name="Kuo A."/>
            <person name="Thoen E."/>
            <person name="Andreopoulos B."/>
            <person name="Lu D."/>
            <person name="Skrede I."/>
            <person name="Drula E."/>
            <person name="Henrissat B."/>
            <person name="Morin E."/>
            <person name="Kohler A."/>
            <person name="Barry K."/>
            <person name="LaButti K."/>
            <person name="Morin E."/>
            <person name="Salamov A."/>
            <person name="Lipzen A."/>
            <person name="Mereny Z."/>
            <person name="Hegedus B."/>
            <person name="Baldrian P."/>
            <person name="Stursova M."/>
            <person name="Weitz H."/>
            <person name="Taylor A."/>
            <person name="Grigoriev I.V."/>
            <person name="Nagy L.G."/>
            <person name="Martin F."/>
            <person name="Kauserud H."/>
        </authorList>
    </citation>
    <scope>NUCLEOTIDE SEQUENCE</scope>
    <source>
        <strain evidence="7">9284</strain>
    </source>
</reference>
<keyword evidence="2 4" id="KW-0863">Zinc-finger</keyword>
<feature type="compositionally biased region" description="Basic and acidic residues" evidence="5">
    <location>
        <begin position="87"/>
        <end position="98"/>
    </location>
</feature>
<dbReference type="AlphaFoldDB" id="A0AAD7C037"/>
<evidence type="ECO:0000256" key="5">
    <source>
        <dbReference type="SAM" id="MobiDB-lite"/>
    </source>
</evidence>
<feature type="compositionally biased region" description="Low complexity" evidence="5">
    <location>
        <begin position="221"/>
        <end position="242"/>
    </location>
</feature>
<evidence type="ECO:0000256" key="4">
    <source>
        <dbReference type="PROSITE-ProRule" id="PRU00042"/>
    </source>
</evidence>
<dbReference type="InterPro" id="IPR013087">
    <property type="entry name" value="Znf_C2H2_type"/>
</dbReference>
<feature type="compositionally biased region" description="Pro residues" evidence="5">
    <location>
        <begin position="156"/>
        <end position="167"/>
    </location>
</feature>
<feature type="compositionally biased region" description="Low complexity" evidence="5">
    <location>
        <begin position="68"/>
        <end position="78"/>
    </location>
</feature>
<evidence type="ECO:0000313" key="8">
    <source>
        <dbReference type="Proteomes" id="UP001221142"/>
    </source>
</evidence>
<feature type="compositionally biased region" description="Acidic residues" evidence="5">
    <location>
        <begin position="351"/>
        <end position="389"/>
    </location>
</feature>
<feature type="compositionally biased region" description="Polar residues" evidence="5">
    <location>
        <begin position="54"/>
        <end position="67"/>
    </location>
</feature>
<evidence type="ECO:0000313" key="7">
    <source>
        <dbReference type="EMBL" id="KAJ7635193.1"/>
    </source>
</evidence>
<keyword evidence="3" id="KW-0862">Zinc</keyword>
<evidence type="ECO:0000256" key="3">
    <source>
        <dbReference type="ARBA" id="ARBA00022833"/>
    </source>
</evidence>
<feature type="region of interest" description="Disordered" evidence="5">
    <location>
        <begin position="440"/>
        <end position="516"/>
    </location>
</feature>
<gene>
    <name evidence="7" type="ORF">FB45DRAFT_482280</name>
</gene>
<protein>
    <recommendedName>
        <fullName evidence="6">C2H2-type domain-containing protein</fullName>
    </recommendedName>
</protein>
<dbReference type="SMART" id="SM00355">
    <property type="entry name" value="ZnF_C2H2"/>
    <property type="match status" value="2"/>
</dbReference>
<accession>A0AAD7C037</accession>
<dbReference type="GO" id="GO:0000981">
    <property type="term" value="F:DNA-binding transcription factor activity, RNA polymerase II-specific"/>
    <property type="evidence" value="ECO:0007669"/>
    <property type="project" value="TreeGrafter"/>
</dbReference>
<dbReference type="PANTHER" id="PTHR23235">
    <property type="entry name" value="KRUEPPEL-LIKE TRANSCRIPTION FACTOR"/>
    <property type="match status" value="1"/>
</dbReference>
<keyword evidence="8" id="KW-1185">Reference proteome</keyword>
<name>A0AAD7C037_9AGAR</name>
<keyword evidence="1" id="KW-0479">Metal-binding</keyword>
<dbReference type="GO" id="GO:0000978">
    <property type="term" value="F:RNA polymerase II cis-regulatory region sequence-specific DNA binding"/>
    <property type="evidence" value="ECO:0007669"/>
    <property type="project" value="TreeGrafter"/>
</dbReference>
<proteinExistence type="predicted"/>
<feature type="compositionally biased region" description="Basic residues" evidence="5">
    <location>
        <begin position="110"/>
        <end position="121"/>
    </location>
</feature>
<dbReference type="PROSITE" id="PS50157">
    <property type="entry name" value="ZINC_FINGER_C2H2_2"/>
    <property type="match status" value="2"/>
</dbReference>
<dbReference type="InterPro" id="IPR036236">
    <property type="entry name" value="Znf_C2H2_sf"/>
</dbReference>
<feature type="domain" description="C2H2-type" evidence="6">
    <location>
        <begin position="260"/>
        <end position="290"/>
    </location>
</feature>
<feature type="compositionally biased region" description="Polar residues" evidence="5">
    <location>
        <begin position="8"/>
        <end position="31"/>
    </location>
</feature>
<dbReference type="PROSITE" id="PS00028">
    <property type="entry name" value="ZINC_FINGER_C2H2_1"/>
    <property type="match status" value="2"/>
</dbReference>
<dbReference type="Proteomes" id="UP001221142">
    <property type="component" value="Unassembled WGS sequence"/>
</dbReference>
<organism evidence="7 8">
    <name type="scientific">Roridomyces roridus</name>
    <dbReference type="NCBI Taxonomy" id="1738132"/>
    <lineage>
        <taxon>Eukaryota</taxon>
        <taxon>Fungi</taxon>
        <taxon>Dikarya</taxon>
        <taxon>Basidiomycota</taxon>
        <taxon>Agaricomycotina</taxon>
        <taxon>Agaricomycetes</taxon>
        <taxon>Agaricomycetidae</taxon>
        <taxon>Agaricales</taxon>
        <taxon>Marasmiineae</taxon>
        <taxon>Mycenaceae</taxon>
        <taxon>Roridomyces</taxon>
    </lineage>
</organism>
<feature type="compositionally biased region" description="Basic and acidic residues" evidence="5">
    <location>
        <begin position="122"/>
        <end position="139"/>
    </location>
</feature>
<dbReference type="Pfam" id="PF00096">
    <property type="entry name" value="zf-C2H2"/>
    <property type="match status" value="1"/>
</dbReference>
<sequence>MDSMDVQGVTTDHPQEGQSDQVPQEAKNSVSDMDGVRHDDQSPENDMSPAEASSMASDNHNGVNNPEPSSSTRPLTRSRSGRASKPPVRDDSWYDAPKKNSVAATGGTAGRKKGGGKAPRKRTIDEVDKDKAESEEPPARTRPPPAETAVPAEVLPTPPQVPSPPPAGSAAVFVAMSGMPPAPPAASHSPYYVDPLVKARARTSLPVPVPNLIKKSRGRRVPVVPLSTTSLPSSSASSTSPSSHPPAEHGPPVSTSDRVHICTVPGCGKAFHRGEHLKRHIRSIHTHEKPFACTYEGCRKFFNRHDNLLQHVKVHRAGGAEEEGKEGGKAKGGTGGKRKRGGSRRKSRQVEEEDEDVDVDGIAEPDEDDEDAEEEEEDGEGEYEDDEDADARRPTLSPSPPPAPDFYSRAMTRITYPTLGAAPTPPLILTREPSLQSYAAVSSLRTELPESPSKAGGFMDREREEQQQQSMGAGMYHHPSYYRLRPVGHGHDEVDAEGEPEMGPELQMHAMREVQV</sequence>
<feature type="domain" description="C2H2-type" evidence="6">
    <location>
        <begin position="291"/>
        <end position="315"/>
    </location>
</feature>
<dbReference type="EMBL" id="JARKIF010000007">
    <property type="protein sequence ID" value="KAJ7635193.1"/>
    <property type="molecule type" value="Genomic_DNA"/>
</dbReference>
<evidence type="ECO:0000259" key="6">
    <source>
        <dbReference type="PROSITE" id="PS50157"/>
    </source>
</evidence>
<evidence type="ECO:0000256" key="2">
    <source>
        <dbReference type="ARBA" id="ARBA00022771"/>
    </source>
</evidence>
<feature type="compositionally biased region" description="Basic residues" evidence="5">
    <location>
        <begin position="336"/>
        <end position="347"/>
    </location>
</feature>
<dbReference type="PANTHER" id="PTHR23235:SF120">
    <property type="entry name" value="KRUPPEL-LIKE FACTOR 15"/>
    <property type="match status" value="1"/>
</dbReference>
<comment type="caution">
    <text evidence="7">The sequence shown here is derived from an EMBL/GenBank/DDBJ whole genome shotgun (WGS) entry which is preliminary data.</text>
</comment>
<evidence type="ECO:0000256" key="1">
    <source>
        <dbReference type="ARBA" id="ARBA00022723"/>
    </source>
</evidence>
<dbReference type="GO" id="GO:0008270">
    <property type="term" value="F:zinc ion binding"/>
    <property type="evidence" value="ECO:0007669"/>
    <property type="project" value="UniProtKB-KW"/>
</dbReference>
<feature type="region of interest" description="Disordered" evidence="5">
    <location>
        <begin position="1"/>
        <end position="168"/>
    </location>
</feature>
<dbReference type="SUPFAM" id="SSF57667">
    <property type="entry name" value="beta-beta-alpha zinc fingers"/>
    <property type="match status" value="2"/>
</dbReference>
<dbReference type="Gene3D" id="3.30.160.60">
    <property type="entry name" value="Classic Zinc Finger"/>
    <property type="match status" value="2"/>
</dbReference>
<feature type="region of interest" description="Disordered" evidence="5">
    <location>
        <begin position="317"/>
        <end position="408"/>
    </location>
</feature>